<evidence type="ECO:0000256" key="7">
    <source>
        <dbReference type="ARBA" id="ARBA00022842"/>
    </source>
</evidence>
<dbReference type="PRINTS" id="PR00119">
    <property type="entry name" value="CATATPASE"/>
</dbReference>
<dbReference type="InterPro" id="IPR018303">
    <property type="entry name" value="ATPase_P-typ_P_site"/>
</dbReference>
<keyword evidence="7" id="KW-0460">Magnesium</keyword>
<dbReference type="PANTHER" id="PTHR45630">
    <property type="entry name" value="CATION-TRANSPORTING ATPASE-RELATED"/>
    <property type="match status" value="1"/>
</dbReference>
<keyword evidence="10 11" id="KW-0472">Membrane</keyword>
<feature type="transmembrane region" description="Helical" evidence="11">
    <location>
        <begin position="1012"/>
        <end position="1032"/>
    </location>
</feature>
<feature type="transmembrane region" description="Helical" evidence="11">
    <location>
        <begin position="394"/>
        <end position="413"/>
    </location>
</feature>
<dbReference type="GO" id="GO:0005789">
    <property type="term" value="C:endoplasmic reticulum membrane"/>
    <property type="evidence" value="ECO:0007669"/>
    <property type="project" value="TreeGrafter"/>
</dbReference>
<feature type="transmembrane region" description="Helical" evidence="11">
    <location>
        <begin position="870"/>
        <end position="889"/>
    </location>
</feature>
<dbReference type="SUPFAM" id="SSF56784">
    <property type="entry name" value="HAD-like"/>
    <property type="match status" value="1"/>
</dbReference>
<keyword evidence="15" id="KW-1185">Reference proteome</keyword>
<evidence type="ECO:0000256" key="11">
    <source>
        <dbReference type="SAM" id="Phobius"/>
    </source>
</evidence>
<dbReference type="GO" id="GO:0006874">
    <property type="term" value="P:intracellular calcium ion homeostasis"/>
    <property type="evidence" value="ECO:0007669"/>
    <property type="project" value="TreeGrafter"/>
</dbReference>
<feature type="transmembrane region" description="Helical" evidence="11">
    <location>
        <begin position="425"/>
        <end position="443"/>
    </location>
</feature>
<dbReference type="Gene3D" id="3.40.50.1000">
    <property type="entry name" value="HAD superfamily/HAD-like"/>
    <property type="match status" value="1"/>
</dbReference>
<dbReference type="AlphaFoldDB" id="A0AAD5MBF3"/>
<keyword evidence="4" id="KW-0479">Metal-binding</keyword>
<feature type="domain" description="P5A-ATPase transmembrane helical hairpin" evidence="13">
    <location>
        <begin position="22"/>
        <end position="85"/>
    </location>
</feature>
<evidence type="ECO:0000256" key="8">
    <source>
        <dbReference type="ARBA" id="ARBA00022967"/>
    </source>
</evidence>
<dbReference type="InterPro" id="IPR059000">
    <property type="entry name" value="ATPase_P-type_domA"/>
</dbReference>
<feature type="transmembrane region" description="Helical" evidence="11">
    <location>
        <begin position="203"/>
        <end position="218"/>
    </location>
</feature>
<keyword evidence="6" id="KW-0067">ATP-binding</keyword>
<dbReference type="InterPro" id="IPR008250">
    <property type="entry name" value="ATPase_P-typ_transduc_dom_A_sf"/>
</dbReference>
<protein>
    <recommendedName>
        <fullName evidence="16">Cation-transporting ATPase</fullName>
    </recommendedName>
</protein>
<evidence type="ECO:0000256" key="2">
    <source>
        <dbReference type="ARBA" id="ARBA00006000"/>
    </source>
</evidence>
<dbReference type="Pfam" id="PF00702">
    <property type="entry name" value="Hydrolase"/>
    <property type="match status" value="1"/>
</dbReference>
<feature type="transmembrane region" description="Helical" evidence="11">
    <location>
        <begin position="1052"/>
        <end position="1071"/>
    </location>
</feature>
<keyword evidence="3 11" id="KW-0812">Transmembrane</keyword>
<gene>
    <name evidence="14" type="ORF">P43SY_002389</name>
</gene>
<evidence type="ECO:0000256" key="9">
    <source>
        <dbReference type="ARBA" id="ARBA00022989"/>
    </source>
</evidence>
<dbReference type="GO" id="GO:0016887">
    <property type="term" value="F:ATP hydrolysis activity"/>
    <property type="evidence" value="ECO:0007669"/>
    <property type="project" value="InterPro"/>
</dbReference>
<dbReference type="SFLD" id="SFLDS00003">
    <property type="entry name" value="Haloacid_Dehalogenase"/>
    <property type="match status" value="1"/>
</dbReference>
<dbReference type="InterPro" id="IPR023298">
    <property type="entry name" value="ATPase_P-typ_TM_dom_sf"/>
</dbReference>
<evidence type="ECO:0000259" key="12">
    <source>
        <dbReference type="Pfam" id="PF00122"/>
    </source>
</evidence>
<name>A0AAD5MBF3_PYTIN</name>
<evidence type="ECO:0000259" key="13">
    <source>
        <dbReference type="Pfam" id="PF23143"/>
    </source>
</evidence>
<dbReference type="Proteomes" id="UP001209570">
    <property type="component" value="Unassembled WGS sequence"/>
</dbReference>
<keyword evidence="8" id="KW-1278">Translocase</keyword>
<proteinExistence type="inferred from homology"/>
<dbReference type="Gene3D" id="2.70.150.10">
    <property type="entry name" value="Calcium-transporting ATPase, cytoplasmic transduction domain A"/>
    <property type="match status" value="1"/>
</dbReference>
<comment type="similarity">
    <text evidence="2">Belongs to the cation transport ATPase (P-type) (TC 3.A.3) family. Type V subfamily.</text>
</comment>
<evidence type="ECO:0000256" key="5">
    <source>
        <dbReference type="ARBA" id="ARBA00022741"/>
    </source>
</evidence>
<dbReference type="SUPFAM" id="SSF81660">
    <property type="entry name" value="Metal cation-transporting ATPase, ATP-binding domain N"/>
    <property type="match status" value="1"/>
</dbReference>
<dbReference type="InterPro" id="IPR006544">
    <property type="entry name" value="P-type_TPase_V"/>
</dbReference>
<evidence type="ECO:0000256" key="3">
    <source>
        <dbReference type="ARBA" id="ARBA00022692"/>
    </source>
</evidence>
<evidence type="ECO:0000256" key="6">
    <source>
        <dbReference type="ARBA" id="ARBA00022840"/>
    </source>
</evidence>
<feature type="transmembrane region" description="Helical" evidence="11">
    <location>
        <begin position="224"/>
        <end position="243"/>
    </location>
</feature>
<feature type="transmembrane region" description="Helical" evidence="11">
    <location>
        <begin position="926"/>
        <end position="953"/>
    </location>
</feature>
<dbReference type="SUPFAM" id="SSF81653">
    <property type="entry name" value="Calcium ATPase, transduction domain A"/>
    <property type="match status" value="1"/>
</dbReference>
<keyword evidence="9 11" id="KW-1133">Transmembrane helix</keyword>
<dbReference type="SFLD" id="SFLDG00002">
    <property type="entry name" value="C1.7:_P-type_atpase_like"/>
    <property type="match status" value="1"/>
</dbReference>
<dbReference type="Pfam" id="PF23143">
    <property type="entry name" value="2TM_P5A-ATPase"/>
    <property type="match status" value="1"/>
</dbReference>
<dbReference type="NCBIfam" id="TIGR01494">
    <property type="entry name" value="ATPase_P-type"/>
    <property type="match status" value="1"/>
</dbReference>
<dbReference type="GO" id="GO:0005524">
    <property type="term" value="F:ATP binding"/>
    <property type="evidence" value="ECO:0007669"/>
    <property type="project" value="UniProtKB-KW"/>
</dbReference>
<evidence type="ECO:0000256" key="10">
    <source>
        <dbReference type="ARBA" id="ARBA00023136"/>
    </source>
</evidence>
<feature type="transmembrane region" description="Helical" evidence="11">
    <location>
        <begin position="973"/>
        <end position="991"/>
    </location>
</feature>
<keyword evidence="5" id="KW-0547">Nucleotide-binding</keyword>
<evidence type="ECO:0000256" key="1">
    <source>
        <dbReference type="ARBA" id="ARBA00004141"/>
    </source>
</evidence>
<reference evidence="14" key="1">
    <citation type="submission" date="2021-12" db="EMBL/GenBank/DDBJ databases">
        <title>Prjna785345.</title>
        <authorList>
            <person name="Rujirawat T."/>
            <person name="Krajaejun T."/>
        </authorList>
    </citation>
    <scope>NUCLEOTIDE SEQUENCE</scope>
    <source>
        <strain evidence="14">Pi057C3</strain>
    </source>
</reference>
<dbReference type="SUPFAM" id="SSF81665">
    <property type="entry name" value="Calcium ATPase, transmembrane domain M"/>
    <property type="match status" value="1"/>
</dbReference>
<dbReference type="InterPro" id="IPR001757">
    <property type="entry name" value="P_typ_ATPase"/>
</dbReference>
<feature type="transmembrane region" description="Helical" evidence="11">
    <location>
        <begin position="895"/>
        <end position="914"/>
    </location>
</feature>
<evidence type="ECO:0000256" key="4">
    <source>
        <dbReference type="ARBA" id="ARBA00022723"/>
    </source>
</evidence>
<evidence type="ECO:0008006" key="16">
    <source>
        <dbReference type="Google" id="ProtNLM"/>
    </source>
</evidence>
<dbReference type="GO" id="GO:0046872">
    <property type="term" value="F:metal ion binding"/>
    <property type="evidence" value="ECO:0007669"/>
    <property type="project" value="UniProtKB-KW"/>
</dbReference>
<dbReference type="InterPro" id="IPR036412">
    <property type="entry name" value="HAD-like_sf"/>
</dbReference>
<dbReference type="InterPro" id="IPR057255">
    <property type="entry name" value="2TM_P5A-ATPase"/>
</dbReference>
<dbReference type="Gene3D" id="3.40.1110.10">
    <property type="entry name" value="Calcium-transporting ATPase, cytoplasmic domain N"/>
    <property type="match status" value="1"/>
</dbReference>
<dbReference type="GO" id="GO:0015662">
    <property type="term" value="F:P-type ion transporter activity"/>
    <property type="evidence" value="ECO:0007669"/>
    <property type="project" value="TreeGrafter"/>
</dbReference>
<comment type="caution">
    <text evidence="14">The sequence shown here is derived from an EMBL/GenBank/DDBJ whole genome shotgun (WGS) entry which is preliminary data.</text>
</comment>
<feature type="domain" description="P-type ATPase A" evidence="12">
    <location>
        <begin position="264"/>
        <end position="379"/>
    </location>
</feature>
<evidence type="ECO:0000313" key="15">
    <source>
        <dbReference type="Proteomes" id="UP001209570"/>
    </source>
</evidence>
<dbReference type="PROSITE" id="PS00154">
    <property type="entry name" value="ATPASE_E1_E2"/>
    <property type="match status" value="1"/>
</dbReference>
<feature type="transmembrane region" description="Helical" evidence="11">
    <location>
        <begin position="24"/>
        <end position="45"/>
    </location>
</feature>
<dbReference type="GO" id="GO:0019829">
    <property type="term" value="F:ATPase-coupled monoatomic cation transmembrane transporter activity"/>
    <property type="evidence" value="ECO:0007669"/>
    <property type="project" value="TreeGrafter"/>
</dbReference>
<dbReference type="InterPro" id="IPR023214">
    <property type="entry name" value="HAD_sf"/>
</dbReference>
<dbReference type="EMBL" id="JAKCXM010000004">
    <property type="protein sequence ID" value="KAJ0409499.1"/>
    <property type="molecule type" value="Genomic_DNA"/>
</dbReference>
<sequence>MKPIAVSIDDPDVASVALYEPLPLWLRLDVLPFALLYSTVTYLFVLRGAGDVVSTLLATIVVSFHALTFLVSEWSVDARAWLTMAPLRSEVAFMVAKVSPTSPLLPTLLCRVQTAVSDVRGAPRLLFSYQNLSFCLYDDRKAFLAGLGRFRRLDFPTNFPLHWYLQTTGLATAAELQQARVKFGANDFQIPVRRFAELLKEQLVSPFFVFQFFCMMLWCLDEYVYYSLFTLLMLVVFECTVVLQRQRNMQTLQAMRRTPMRLFVWRSRKWTEIMSDELLPGDVCSIGHTVSKAAHGDTESVTVVPCDLLLLRGSCIVNESMLTGESVPLHKNALAVDGELAHTLEPGSQCSLPSAPDKGCIAMVLRTGFGTTQGSLVRTILHSSQRVTANNREAMWFILLLLAFAVVSAAVVLDQGLRDPTRNRFKLLLHCVMIITSVVPPELPMELSLAVTNSLLALTRLHIFCTEPFRIPLAGRVDVCCFDKTGTLTSDELKMLGIAGLTGTTRGPNERKELDVIAPEQLPLDSALVLAGCQSLLFLHGKIMGDPLEVTALASIKWQMNPFRRSASTSSPVVSPAVYSSHSGIIDAVHVLHRYAFSSELKRMSAVVQVVKCDNDEEDEIRVVTKGAPEVIEALLTEKPEYYDRVHRYFAAQGRRVLALAWRRLPNSCTQRLPREDIESRLRFAGFLVLSSPLKEDSKRTVRDLLQSKHDVKVITGDNALTACDVAQQLEQQSDSQFVSMMTTVAPFVRVFARTSPQQKEQILLAMNLAGKTTLMCGDGTNDVGALKRAHVGISIVSNPEAEDSARQRRRSNAPTWMADLEDEESTVVQLGDASIASPFTSKSSSVQIVKQLVRQGRCTLVTTIQMYKILGVNCLITAYYLSALYIHGVKNGDQQLTIVGLGLAMFFLFLSYARPAKRLAAERPPTGVFCVPVLASILGQSLLHLVALMLALQATQPFIERDDPAMHPDGKFSPNVVNSVMFLLSSVMQLNTFVVNYKGQPFMVSFWDHKLLSRSAVLGYVVLAIAIADVVPALNEMLELVPMPTVELQRTVALLMIGDTVAVLVLEFLIETMSRWWA</sequence>
<dbReference type="InterPro" id="IPR044492">
    <property type="entry name" value="P_typ_ATPase_HD_dom"/>
</dbReference>
<comment type="subcellular location">
    <subcellularLocation>
        <location evidence="1">Membrane</location>
        <topology evidence="1">Multi-pass membrane protein</topology>
    </subcellularLocation>
</comment>
<dbReference type="SFLD" id="SFLDF00027">
    <property type="entry name" value="p-type_atpase"/>
    <property type="match status" value="1"/>
</dbReference>
<accession>A0AAD5MBF3</accession>
<dbReference type="Pfam" id="PF00122">
    <property type="entry name" value="E1-E2_ATPase"/>
    <property type="match status" value="1"/>
</dbReference>
<dbReference type="PANTHER" id="PTHR45630:SF7">
    <property type="entry name" value="ENDOPLASMIC RETICULUM TRANSMEMBRANE HELIX TRANSLOCASE"/>
    <property type="match status" value="1"/>
</dbReference>
<evidence type="ECO:0000313" key="14">
    <source>
        <dbReference type="EMBL" id="KAJ0409499.1"/>
    </source>
</evidence>
<organism evidence="14 15">
    <name type="scientific">Pythium insidiosum</name>
    <name type="common">Pythiosis disease agent</name>
    <dbReference type="NCBI Taxonomy" id="114742"/>
    <lineage>
        <taxon>Eukaryota</taxon>
        <taxon>Sar</taxon>
        <taxon>Stramenopiles</taxon>
        <taxon>Oomycota</taxon>
        <taxon>Peronosporomycetes</taxon>
        <taxon>Pythiales</taxon>
        <taxon>Pythiaceae</taxon>
        <taxon>Pythium</taxon>
    </lineage>
</organism>
<dbReference type="InterPro" id="IPR023299">
    <property type="entry name" value="ATPase_P-typ_cyto_dom_N"/>
</dbReference>